<dbReference type="EMBL" id="MN738840">
    <property type="protein sequence ID" value="QHT39253.1"/>
    <property type="molecule type" value="Genomic_DNA"/>
</dbReference>
<proteinExistence type="predicted"/>
<name>A0A6C0FFE3_9ZZZZ</name>
<evidence type="ECO:0000313" key="1">
    <source>
        <dbReference type="EMBL" id="QHT39253.1"/>
    </source>
</evidence>
<sequence length="97" mass="11570">MDNLRILANPSLLADEKNINNMNTKISFRDKLKEIISHEYSEIYIPEETYDKINSSIKYHINDLVINQIVNESINCIIERVILEYKEKKFDFFIPFD</sequence>
<protein>
    <submittedName>
        <fullName evidence="1">Uncharacterized protein</fullName>
    </submittedName>
</protein>
<reference evidence="1" key="1">
    <citation type="journal article" date="2020" name="Nature">
        <title>Giant virus diversity and host interactions through global metagenomics.</title>
        <authorList>
            <person name="Schulz F."/>
            <person name="Roux S."/>
            <person name="Paez-Espino D."/>
            <person name="Jungbluth S."/>
            <person name="Walsh D.A."/>
            <person name="Denef V.J."/>
            <person name="McMahon K.D."/>
            <person name="Konstantinidis K.T."/>
            <person name="Eloe-Fadrosh E.A."/>
            <person name="Kyrpides N.C."/>
            <person name="Woyke T."/>
        </authorList>
    </citation>
    <scope>NUCLEOTIDE SEQUENCE</scope>
    <source>
        <strain evidence="1">GVMAG-S-ERX556126-94</strain>
    </source>
</reference>
<accession>A0A6C0FFE3</accession>
<organism evidence="1">
    <name type="scientific">viral metagenome</name>
    <dbReference type="NCBI Taxonomy" id="1070528"/>
    <lineage>
        <taxon>unclassified sequences</taxon>
        <taxon>metagenomes</taxon>
        <taxon>organismal metagenomes</taxon>
    </lineage>
</organism>
<dbReference type="AlphaFoldDB" id="A0A6C0FFE3"/>